<dbReference type="EMBL" id="LNTB01000001">
    <property type="protein sequence ID" value="KSW11613.1"/>
    <property type="molecule type" value="Genomic_DNA"/>
</dbReference>
<accession>A0A0V8RUE7</accession>
<keyword evidence="4" id="KW-1185">Reference proteome</keyword>
<dbReference type="RefSeq" id="WP_058370288.1">
    <property type="nucleotide sequence ID" value="NZ_LNTB01000001.1"/>
</dbReference>
<dbReference type="STRING" id="2309.CF15_01935"/>
<dbReference type="OrthoDB" id="386931at2157"/>
<dbReference type="Proteomes" id="UP000053352">
    <property type="component" value="Unassembled WGS sequence"/>
</dbReference>
<gene>
    <name evidence="3" type="ORF">CF15_01935</name>
</gene>
<evidence type="ECO:0000313" key="3">
    <source>
        <dbReference type="EMBL" id="KSW11613.1"/>
    </source>
</evidence>
<sequence>MTASRLAALQGALAFTTLIGLLAVATAPARELVLHFAGYLALASAVSAAAARMLARGYAEALARALAHVSRLGVAELGPRGATDATLVAQSIAGLEQVAGLWPLAAAGAGVSGLLASILSYYIARRGAAALLRLAKSLGAEPACRSPPGLSVAAVSSITLAGLGASAVIASPSYGRLLRCIEEAGEELRRSLESRAAPAEAGEDAGAAAPGPVEPVDGEGKGAGEGL</sequence>
<protein>
    <submittedName>
        <fullName evidence="3">Uncharacterized protein</fullName>
    </submittedName>
</protein>
<feature type="region of interest" description="Disordered" evidence="1">
    <location>
        <begin position="191"/>
        <end position="227"/>
    </location>
</feature>
<keyword evidence="2" id="KW-0812">Transmembrane</keyword>
<comment type="caution">
    <text evidence="3">The sequence shown here is derived from an EMBL/GenBank/DDBJ whole genome shotgun (WGS) entry which is preliminary data.</text>
</comment>
<evidence type="ECO:0000256" key="2">
    <source>
        <dbReference type="SAM" id="Phobius"/>
    </source>
</evidence>
<dbReference type="AlphaFoldDB" id="A0A0V8RUE7"/>
<keyword evidence="2" id="KW-0472">Membrane</keyword>
<evidence type="ECO:0000313" key="4">
    <source>
        <dbReference type="Proteomes" id="UP000053352"/>
    </source>
</evidence>
<name>A0A0V8RUE7_PYROC</name>
<organism evidence="3 4">
    <name type="scientific">Pyrodictium occultum</name>
    <dbReference type="NCBI Taxonomy" id="2309"/>
    <lineage>
        <taxon>Archaea</taxon>
        <taxon>Thermoproteota</taxon>
        <taxon>Thermoprotei</taxon>
        <taxon>Desulfurococcales</taxon>
        <taxon>Pyrodictiaceae</taxon>
        <taxon>Pyrodictium</taxon>
    </lineage>
</organism>
<reference evidence="3 4" key="1">
    <citation type="submission" date="2015-11" db="EMBL/GenBank/DDBJ databases">
        <title>Genome sequence of Pyrodictium occultum PL-19, a marine hyperthermophilic archaeon isolated from Volcano, Italy.</title>
        <authorList>
            <person name="Utturkar S."/>
            <person name="Huber H."/>
            <person name="Leptihn S."/>
            <person name="Brown S."/>
            <person name="Stetter K.O."/>
            <person name="Podar M."/>
        </authorList>
    </citation>
    <scope>NUCLEOTIDE SEQUENCE [LARGE SCALE GENOMIC DNA]</scope>
    <source>
        <strain evidence="3 4">PL-19</strain>
    </source>
</reference>
<feature type="compositionally biased region" description="Basic and acidic residues" evidence="1">
    <location>
        <begin position="218"/>
        <end position="227"/>
    </location>
</feature>
<feature type="compositionally biased region" description="Low complexity" evidence="1">
    <location>
        <begin position="196"/>
        <end position="215"/>
    </location>
</feature>
<feature type="transmembrane region" description="Helical" evidence="2">
    <location>
        <begin position="39"/>
        <end position="55"/>
    </location>
</feature>
<feature type="transmembrane region" description="Helical" evidence="2">
    <location>
        <begin position="101"/>
        <end position="124"/>
    </location>
</feature>
<proteinExistence type="predicted"/>
<evidence type="ECO:0000256" key="1">
    <source>
        <dbReference type="SAM" id="MobiDB-lite"/>
    </source>
</evidence>
<keyword evidence="2" id="KW-1133">Transmembrane helix</keyword>